<dbReference type="Proteomes" id="UP000729402">
    <property type="component" value="Unassembled WGS sequence"/>
</dbReference>
<organism evidence="2 3">
    <name type="scientific">Zizania palustris</name>
    <name type="common">Northern wild rice</name>
    <dbReference type="NCBI Taxonomy" id="103762"/>
    <lineage>
        <taxon>Eukaryota</taxon>
        <taxon>Viridiplantae</taxon>
        <taxon>Streptophyta</taxon>
        <taxon>Embryophyta</taxon>
        <taxon>Tracheophyta</taxon>
        <taxon>Spermatophyta</taxon>
        <taxon>Magnoliopsida</taxon>
        <taxon>Liliopsida</taxon>
        <taxon>Poales</taxon>
        <taxon>Poaceae</taxon>
        <taxon>BOP clade</taxon>
        <taxon>Oryzoideae</taxon>
        <taxon>Oryzeae</taxon>
        <taxon>Zizaniinae</taxon>
        <taxon>Zizania</taxon>
    </lineage>
</organism>
<accession>A0A8J6BSE7</accession>
<gene>
    <name evidence="2" type="ORF">GUJ93_ZPchr0012g19427</name>
</gene>
<dbReference type="EMBL" id="JAAALK010000080">
    <property type="protein sequence ID" value="KAG8091390.1"/>
    <property type="molecule type" value="Genomic_DNA"/>
</dbReference>
<evidence type="ECO:0000256" key="1">
    <source>
        <dbReference type="SAM" id="MobiDB-lite"/>
    </source>
</evidence>
<comment type="caution">
    <text evidence="2">The sequence shown here is derived from an EMBL/GenBank/DDBJ whole genome shotgun (WGS) entry which is preliminary data.</text>
</comment>
<feature type="region of interest" description="Disordered" evidence="1">
    <location>
        <begin position="1"/>
        <end position="81"/>
    </location>
</feature>
<keyword evidence="3" id="KW-1185">Reference proteome</keyword>
<proteinExistence type="predicted"/>
<protein>
    <submittedName>
        <fullName evidence="2">Uncharacterized protein</fullName>
    </submittedName>
</protein>
<name>A0A8J6BSE7_ZIZPA</name>
<reference evidence="2" key="2">
    <citation type="submission" date="2021-02" db="EMBL/GenBank/DDBJ databases">
        <authorList>
            <person name="Kimball J.A."/>
            <person name="Haas M.W."/>
            <person name="Macchietto M."/>
            <person name="Kono T."/>
            <person name="Duquette J."/>
            <person name="Shao M."/>
        </authorList>
    </citation>
    <scope>NUCLEOTIDE SEQUENCE</scope>
    <source>
        <tissue evidence="2">Fresh leaf tissue</tissue>
    </source>
</reference>
<dbReference type="AlphaFoldDB" id="A0A8J6BSE7"/>
<sequence length="81" mass="9023">MPRGTPERRPKPLPKTVPMEETEAPSQADAAGVPLTEPQADAQVGAEGVRAPEPKDRTRIMLEGSRCRSQRAQHRRRQDQL</sequence>
<reference evidence="2" key="1">
    <citation type="journal article" date="2021" name="bioRxiv">
        <title>Whole Genome Assembly and Annotation of Northern Wild Rice, Zizania palustris L., Supports a Whole Genome Duplication in the Zizania Genus.</title>
        <authorList>
            <person name="Haas M."/>
            <person name="Kono T."/>
            <person name="Macchietto M."/>
            <person name="Millas R."/>
            <person name="McGilp L."/>
            <person name="Shao M."/>
            <person name="Duquette J."/>
            <person name="Hirsch C.N."/>
            <person name="Kimball J."/>
        </authorList>
    </citation>
    <scope>NUCLEOTIDE SEQUENCE</scope>
    <source>
        <tissue evidence="2">Fresh leaf tissue</tissue>
    </source>
</reference>
<feature type="compositionally biased region" description="Basic and acidic residues" evidence="1">
    <location>
        <begin position="50"/>
        <end position="60"/>
    </location>
</feature>
<feature type="compositionally biased region" description="Basic residues" evidence="1">
    <location>
        <begin position="68"/>
        <end position="81"/>
    </location>
</feature>
<feature type="compositionally biased region" description="Basic and acidic residues" evidence="1">
    <location>
        <begin position="1"/>
        <end position="10"/>
    </location>
</feature>
<evidence type="ECO:0000313" key="3">
    <source>
        <dbReference type="Proteomes" id="UP000729402"/>
    </source>
</evidence>
<evidence type="ECO:0000313" key="2">
    <source>
        <dbReference type="EMBL" id="KAG8091390.1"/>
    </source>
</evidence>